<dbReference type="SUPFAM" id="SSF100950">
    <property type="entry name" value="NagB/RpiA/CoA transferase-like"/>
    <property type="match status" value="1"/>
</dbReference>
<dbReference type="InterPro" id="IPR000649">
    <property type="entry name" value="IF-2B-related"/>
</dbReference>
<dbReference type="Pfam" id="PF01008">
    <property type="entry name" value="IF-2B"/>
    <property type="match status" value="1"/>
</dbReference>
<keyword evidence="2 5" id="KW-0396">Initiation factor</keyword>
<keyword evidence="3" id="KW-0648">Protein biosynthesis</keyword>
<name>A0A6G3MEH8_HENSL</name>
<dbReference type="EMBL" id="GHBP01000756">
    <property type="protein sequence ID" value="NDJ92455.1"/>
    <property type="molecule type" value="Transcribed_RNA"/>
</dbReference>
<protein>
    <submittedName>
        <fullName evidence="5">Putative translation initiation factor eIF-2B subunit alpha (Trinotate prediction)</fullName>
    </submittedName>
</protein>
<evidence type="ECO:0000256" key="2">
    <source>
        <dbReference type="ARBA" id="ARBA00022540"/>
    </source>
</evidence>
<dbReference type="GO" id="GO:0003743">
    <property type="term" value="F:translation initiation factor activity"/>
    <property type="evidence" value="ECO:0007669"/>
    <property type="project" value="UniProtKB-KW"/>
</dbReference>
<evidence type="ECO:0000256" key="4">
    <source>
        <dbReference type="RuleBase" id="RU003814"/>
    </source>
</evidence>
<evidence type="ECO:0000256" key="3">
    <source>
        <dbReference type="ARBA" id="ARBA00022917"/>
    </source>
</evidence>
<dbReference type="GO" id="GO:0005851">
    <property type="term" value="C:eukaryotic translation initiation factor 2B complex"/>
    <property type="evidence" value="ECO:0007669"/>
    <property type="project" value="TreeGrafter"/>
</dbReference>
<accession>A0A6G3MEH8</accession>
<comment type="similarity">
    <text evidence="1 4">Belongs to the eIF-2B alpha/beta/delta subunits family.</text>
</comment>
<evidence type="ECO:0000313" key="5">
    <source>
        <dbReference type="EMBL" id="NDJ92455.1"/>
    </source>
</evidence>
<dbReference type="PANTHER" id="PTHR45860:SF1">
    <property type="entry name" value="TRANSLATION INITIATION FACTOR EIF-2B SUBUNIT ALPHA"/>
    <property type="match status" value="1"/>
</dbReference>
<dbReference type="GO" id="GO:0005085">
    <property type="term" value="F:guanyl-nucleotide exchange factor activity"/>
    <property type="evidence" value="ECO:0007669"/>
    <property type="project" value="TreeGrafter"/>
</dbReference>
<evidence type="ECO:0000256" key="1">
    <source>
        <dbReference type="ARBA" id="ARBA00007251"/>
    </source>
</evidence>
<dbReference type="Gene3D" id="3.40.50.10470">
    <property type="entry name" value="Translation initiation factor eif-2b, domain 2"/>
    <property type="match status" value="1"/>
</dbReference>
<proteinExistence type="inferred from homology"/>
<organism evidence="5">
    <name type="scientific">Henneguya salminicola</name>
    <name type="common">Myxosporean</name>
    <dbReference type="NCBI Taxonomy" id="69463"/>
    <lineage>
        <taxon>Eukaryota</taxon>
        <taxon>Metazoa</taxon>
        <taxon>Cnidaria</taxon>
        <taxon>Myxozoa</taxon>
        <taxon>Myxosporea</taxon>
        <taxon>Bivalvulida</taxon>
        <taxon>Platysporina</taxon>
        <taxon>Myxobolidae</taxon>
        <taxon>Henneguya</taxon>
    </lineage>
</organism>
<dbReference type="PANTHER" id="PTHR45860">
    <property type="entry name" value="TRANSLATION INITIATION FACTOR EIF-2B SUBUNIT ALPHA"/>
    <property type="match status" value="1"/>
</dbReference>
<dbReference type="InterPro" id="IPR037171">
    <property type="entry name" value="NagB/RpiA_transferase-like"/>
</dbReference>
<dbReference type="AlphaFoldDB" id="A0A6G3MEH8"/>
<reference evidence="5" key="1">
    <citation type="submission" date="2018-11" db="EMBL/GenBank/DDBJ databases">
        <title>Henneguya salminicola genome and transcriptome.</title>
        <authorList>
            <person name="Yahalomi D."/>
            <person name="Atkinson S.D."/>
            <person name="Neuhof M."/>
            <person name="Chang E.S."/>
            <person name="Philippe H."/>
            <person name="Cartwright P."/>
            <person name="Bartholomew J.L."/>
            <person name="Huchon D."/>
        </authorList>
    </citation>
    <scope>NUCLEOTIDE SEQUENCE</scope>
    <source>
        <strain evidence="5">Hz1</strain>
        <tissue evidence="5">Whole</tissue>
    </source>
</reference>
<dbReference type="InterPro" id="IPR042529">
    <property type="entry name" value="IF_2B-like_C"/>
</dbReference>
<sequence>MKDLLKSFGIHATLIIDSAVGYVMERVNAVLVGSEGVVESGGVLNKIGTYQIAVMANSMRVPVFIAVESFKFIRFYPFKQFDLPNVVKYDSEKKESENEHPNIDYTPPEFIKFLITDIGVLTPSGVSDELIKLYM</sequence>
<dbReference type="InterPro" id="IPR051501">
    <property type="entry name" value="eIF2B_alpha/beta/delta"/>
</dbReference>